<proteinExistence type="predicted"/>
<dbReference type="AlphaFoldDB" id="A0AAV8BTH1"/>
<evidence type="ECO:0000256" key="1">
    <source>
        <dbReference type="SAM" id="MobiDB-lite"/>
    </source>
</evidence>
<evidence type="ECO:0000313" key="3">
    <source>
        <dbReference type="EMBL" id="KAJ4745193.1"/>
    </source>
</evidence>
<gene>
    <name evidence="3" type="ORF">LUZ62_079598</name>
</gene>
<keyword evidence="4" id="KW-1185">Reference proteome</keyword>
<organism evidence="3 4">
    <name type="scientific">Rhynchospora pubera</name>
    <dbReference type="NCBI Taxonomy" id="906938"/>
    <lineage>
        <taxon>Eukaryota</taxon>
        <taxon>Viridiplantae</taxon>
        <taxon>Streptophyta</taxon>
        <taxon>Embryophyta</taxon>
        <taxon>Tracheophyta</taxon>
        <taxon>Spermatophyta</taxon>
        <taxon>Magnoliopsida</taxon>
        <taxon>Liliopsida</taxon>
        <taxon>Poales</taxon>
        <taxon>Cyperaceae</taxon>
        <taxon>Cyperoideae</taxon>
        <taxon>Rhynchosporeae</taxon>
        <taxon>Rhynchospora</taxon>
    </lineage>
</organism>
<dbReference type="Proteomes" id="UP001140206">
    <property type="component" value="Chromosome 5"/>
</dbReference>
<keyword evidence="2" id="KW-0732">Signal</keyword>
<comment type="caution">
    <text evidence="3">The sequence shown here is derived from an EMBL/GenBank/DDBJ whole genome shotgun (WGS) entry which is preliminary data.</text>
</comment>
<reference evidence="3" key="1">
    <citation type="submission" date="2022-08" db="EMBL/GenBank/DDBJ databases">
        <authorList>
            <person name="Marques A."/>
        </authorList>
    </citation>
    <scope>NUCLEOTIDE SEQUENCE</scope>
    <source>
        <strain evidence="3">RhyPub2mFocal</strain>
        <tissue evidence="3">Leaves</tissue>
    </source>
</reference>
<feature type="chain" id="PRO_5043664347" evidence="2">
    <location>
        <begin position="25"/>
        <end position="130"/>
    </location>
</feature>
<feature type="compositionally biased region" description="Low complexity" evidence="1">
    <location>
        <begin position="37"/>
        <end position="54"/>
    </location>
</feature>
<dbReference type="EMBL" id="JAMFTS010000005">
    <property type="protein sequence ID" value="KAJ4745193.1"/>
    <property type="molecule type" value="Genomic_DNA"/>
</dbReference>
<feature type="signal peptide" evidence="2">
    <location>
        <begin position="1"/>
        <end position="24"/>
    </location>
</feature>
<name>A0AAV8BTH1_9POAL</name>
<evidence type="ECO:0000256" key="2">
    <source>
        <dbReference type="SAM" id="SignalP"/>
    </source>
</evidence>
<accession>A0AAV8BTH1</accession>
<evidence type="ECO:0000313" key="4">
    <source>
        <dbReference type="Proteomes" id="UP001140206"/>
    </source>
</evidence>
<sequence>MASHHAYTLLALALVLSNINGSFAARHLLDVTKATAAPEAEPTMSKPTTPAIPTTLPPIPSIPKVTIPTTIPNIPTTLPPISSIPSIPTIPTALPPMPAIPSIPSIPTTMPKVPVFQVPPIPSPSATTSP</sequence>
<protein>
    <submittedName>
        <fullName evidence="3">Uncharacterized protein</fullName>
    </submittedName>
</protein>
<feature type="region of interest" description="Disordered" evidence="1">
    <location>
        <begin position="37"/>
        <end position="60"/>
    </location>
</feature>